<dbReference type="Gene3D" id="3.30.1950.10">
    <property type="entry name" value="wza like domain"/>
    <property type="match status" value="1"/>
</dbReference>
<feature type="signal peptide" evidence="16">
    <location>
        <begin position="1"/>
        <end position="18"/>
    </location>
</feature>
<keyword evidence="11" id="KW-0472">Membrane</keyword>
<keyword evidence="12" id="KW-0564">Palmitate</keyword>
<comment type="caution">
    <text evidence="20">The sequence shown here is derived from an EMBL/GenBank/DDBJ whole genome shotgun (WGS) entry which is preliminary data.</text>
</comment>
<dbReference type="Pfam" id="PF02563">
    <property type="entry name" value="Poly_export"/>
    <property type="match status" value="1"/>
</dbReference>
<organism evidence="20 21">
    <name type="scientific">Asaia krungthepensis NRIC 0535</name>
    <dbReference type="NCBI Taxonomy" id="1307925"/>
    <lineage>
        <taxon>Bacteria</taxon>
        <taxon>Pseudomonadati</taxon>
        <taxon>Pseudomonadota</taxon>
        <taxon>Alphaproteobacteria</taxon>
        <taxon>Acetobacterales</taxon>
        <taxon>Acetobacteraceae</taxon>
        <taxon>Asaia</taxon>
    </lineage>
</organism>
<evidence type="ECO:0000256" key="1">
    <source>
        <dbReference type="ARBA" id="ARBA00004571"/>
    </source>
</evidence>
<feature type="chain" id="PRO_5047242340" evidence="16">
    <location>
        <begin position="19"/>
        <end position="405"/>
    </location>
</feature>
<gene>
    <name evidence="20" type="ORF">AA0535_1608</name>
</gene>
<keyword evidence="13" id="KW-0998">Cell outer membrane</keyword>
<dbReference type="EMBL" id="BAPV01000012">
    <property type="protein sequence ID" value="GBQ88710.1"/>
    <property type="molecule type" value="Genomic_DNA"/>
</dbReference>
<proteinExistence type="inferred from homology"/>
<evidence type="ECO:0000313" key="21">
    <source>
        <dbReference type="Proteomes" id="UP001062776"/>
    </source>
</evidence>
<name>A0ABQ0Q2W0_9PROT</name>
<evidence type="ECO:0000256" key="8">
    <source>
        <dbReference type="ARBA" id="ARBA00023047"/>
    </source>
</evidence>
<dbReference type="InterPro" id="IPR054765">
    <property type="entry name" value="SLBB_dom"/>
</dbReference>
<evidence type="ECO:0000256" key="2">
    <source>
        <dbReference type="ARBA" id="ARBA00009450"/>
    </source>
</evidence>
<feature type="region of interest" description="Disordered" evidence="15">
    <location>
        <begin position="115"/>
        <end position="140"/>
    </location>
</feature>
<evidence type="ECO:0000256" key="5">
    <source>
        <dbReference type="ARBA" id="ARBA00022597"/>
    </source>
</evidence>
<keyword evidence="9" id="KW-0406">Ion transport</keyword>
<evidence type="ECO:0000256" key="7">
    <source>
        <dbReference type="ARBA" id="ARBA00022729"/>
    </source>
</evidence>
<accession>A0ABQ0Q2W0</accession>
<keyword evidence="21" id="KW-1185">Reference proteome</keyword>
<keyword evidence="7 16" id="KW-0732">Signal</keyword>
<evidence type="ECO:0000256" key="10">
    <source>
        <dbReference type="ARBA" id="ARBA00023114"/>
    </source>
</evidence>
<dbReference type="Gene3D" id="3.10.560.10">
    <property type="entry name" value="Outer membrane lipoprotein wza domain like"/>
    <property type="match status" value="2"/>
</dbReference>
<evidence type="ECO:0000256" key="14">
    <source>
        <dbReference type="ARBA" id="ARBA00023288"/>
    </source>
</evidence>
<evidence type="ECO:0000256" key="4">
    <source>
        <dbReference type="ARBA" id="ARBA00022452"/>
    </source>
</evidence>
<feature type="domain" description="Polysaccharide export protein N-terminal" evidence="17">
    <location>
        <begin position="86"/>
        <end position="186"/>
    </location>
</feature>
<evidence type="ECO:0000256" key="11">
    <source>
        <dbReference type="ARBA" id="ARBA00023136"/>
    </source>
</evidence>
<dbReference type="Proteomes" id="UP001062776">
    <property type="component" value="Unassembled WGS sequence"/>
</dbReference>
<dbReference type="Pfam" id="PF10531">
    <property type="entry name" value="SLBB"/>
    <property type="match status" value="1"/>
</dbReference>
<dbReference type="InterPro" id="IPR049712">
    <property type="entry name" value="Poly_export"/>
</dbReference>
<evidence type="ECO:0000259" key="18">
    <source>
        <dbReference type="Pfam" id="PF10531"/>
    </source>
</evidence>
<evidence type="ECO:0000256" key="15">
    <source>
        <dbReference type="SAM" id="MobiDB-lite"/>
    </source>
</evidence>
<evidence type="ECO:0000256" key="9">
    <source>
        <dbReference type="ARBA" id="ARBA00023065"/>
    </source>
</evidence>
<evidence type="ECO:0000313" key="20">
    <source>
        <dbReference type="EMBL" id="GBQ88710.1"/>
    </source>
</evidence>
<dbReference type="PANTHER" id="PTHR33619">
    <property type="entry name" value="POLYSACCHARIDE EXPORT PROTEIN GFCE-RELATED"/>
    <property type="match status" value="1"/>
</dbReference>
<keyword evidence="5" id="KW-0762">Sugar transport</keyword>
<feature type="domain" description="SLBB" evidence="19">
    <location>
        <begin position="292"/>
        <end position="375"/>
    </location>
</feature>
<keyword evidence="6" id="KW-0812">Transmembrane</keyword>
<dbReference type="PANTHER" id="PTHR33619:SF3">
    <property type="entry name" value="POLYSACCHARIDE EXPORT PROTEIN GFCE-RELATED"/>
    <property type="match status" value="1"/>
</dbReference>
<dbReference type="PROSITE" id="PS51257">
    <property type="entry name" value="PROKAR_LIPOPROTEIN"/>
    <property type="match status" value="1"/>
</dbReference>
<evidence type="ECO:0000259" key="17">
    <source>
        <dbReference type="Pfam" id="PF02563"/>
    </source>
</evidence>
<feature type="domain" description="Soluble ligand binding" evidence="18">
    <location>
        <begin position="194"/>
        <end position="245"/>
    </location>
</feature>
<dbReference type="InterPro" id="IPR003715">
    <property type="entry name" value="Poly_export_N"/>
</dbReference>
<reference evidence="20" key="1">
    <citation type="submission" date="2013-04" db="EMBL/GenBank/DDBJ databases">
        <title>The genome sequencing project of 58 acetic acid bacteria.</title>
        <authorList>
            <person name="Okamoto-Kainuma A."/>
            <person name="Ishikawa M."/>
            <person name="Umino S."/>
            <person name="Koizumi Y."/>
            <person name="Shiwa Y."/>
            <person name="Yoshikawa H."/>
            <person name="Matsutani M."/>
            <person name="Matsushita K."/>
        </authorList>
    </citation>
    <scope>NUCLEOTIDE SEQUENCE</scope>
    <source>
        <strain evidence="20">NRIC 0535</strain>
    </source>
</reference>
<evidence type="ECO:0000256" key="3">
    <source>
        <dbReference type="ARBA" id="ARBA00022448"/>
    </source>
</evidence>
<feature type="compositionally biased region" description="Low complexity" evidence="15">
    <location>
        <begin position="115"/>
        <end position="132"/>
    </location>
</feature>
<evidence type="ECO:0000256" key="16">
    <source>
        <dbReference type="SAM" id="SignalP"/>
    </source>
</evidence>
<comment type="similarity">
    <text evidence="2">Belongs to the BexD/CtrA/VexA family.</text>
</comment>
<keyword evidence="14" id="KW-0449">Lipoprotein</keyword>
<evidence type="ECO:0000256" key="13">
    <source>
        <dbReference type="ARBA" id="ARBA00023237"/>
    </source>
</evidence>
<dbReference type="Pfam" id="PF22461">
    <property type="entry name" value="SLBB_2"/>
    <property type="match status" value="1"/>
</dbReference>
<keyword evidence="4" id="KW-1134">Transmembrane beta strand</keyword>
<keyword evidence="10" id="KW-0626">Porin</keyword>
<keyword evidence="3" id="KW-0813">Transport</keyword>
<evidence type="ECO:0000256" key="12">
    <source>
        <dbReference type="ARBA" id="ARBA00023139"/>
    </source>
</evidence>
<keyword evidence="8" id="KW-0625">Polysaccharide transport</keyword>
<dbReference type="InterPro" id="IPR019554">
    <property type="entry name" value="Soluble_ligand-bd"/>
</dbReference>
<comment type="subcellular location">
    <subcellularLocation>
        <location evidence="1">Cell outer membrane</location>
        <topology evidence="1">Multi-pass membrane protein</topology>
    </subcellularLocation>
</comment>
<sequence>MKVLMVHKSFGAYRLCLAAIGVSLAGCNALPDSGPSERGVLSSVKKEGANPLGFEIRPVDMKTISILSDERPPLLSSLDVGHMPVVYNDRIGRGDMLSVSVFEVGNSLFSSATHAGSAGISGSTPATSAGASNTELPPAEVEADGTFGMPYVGRIKAAGLTPRQVADVIQQGLKGKTDNPQVMVHIVRDIGNTVIVSGEVERPGRVVLSSARERLSDLIAIAGGAKWAPQDTYVQLLRNGKTGGTDLGTLQSHPDLDVAGLPGDRIQIIYEPRSYTVFGASDRVSETQFKSPDLTLAEAIARAGGPNDARADPNAVFLFRFEDVPAARQMGLTTPSIRQGIHDGVPVIYHLDMMNPTSYFLAQHFPMKNKDVLLVANARTNRFYKFNQLIGALTGPAITAAWVAK</sequence>
<evidence type="ECO:0000259" key="19">
    <source>
        <dbReference type="Pfam" id="PF22461"/>
    </source>
</evidence>
<evidence type="ECO:0000256" key="6">
    <source>
        <dbReference type="ARBA" id="ARBA00022692"/>
    </source>
</evidence>
<protein>
    <submittedName>
        <fullName evidence="20">Capsule polysaccharide export protein</fullName>
    </submittedName>
</protein>